<dbReference type="GO" id="GO:0005737">
    <property type="term" value="C:cytoplasm"/>
    <property type="evidence" value="ECO:0007669"/>
    <property type="project" value="TreeGrafter"/>
</dbReference>
<dbReference type="Pfam" id="PF01112">
    <property type="entry name" value="Asparaginase_2"/>
    <property type="match status" value="2"/>
</dbReference>
<dbReference type="Proteomes" id="UP000772434">
    <property type="component" value="Unassembled WGS sequence"/>
</dbReference>
<dbReference type="CDD" id="cd04701">
    <property type="entry name" value="Asparaginase_2"/>
    <property type="match status" value="1"/>
</dbReference>
<evidence type="ECO:0000313" key="5">
    <source>
        <dbReference type="Proteomes" id="UP000772434"/>
    </source>
</evidence>
<feature type="site" description="Cleavage; by autolysis" evidence="3">
    <location>
        <begin position="223"/>
        <end position="224"/>
    </location>
</feature>
<evidence type="ECO:0000313" key="4">
    <source>
        <dbReference type="EMBL" id="KAF9071098.1"/>
    </source>
</evidence>
<keyword evidence="5" id="KW-1185">Reference proteome</keyword>
<dbReference type="PANTHER" id="PTHR10188">
    <property type="entry name" value="L-ASPARAGINASE"/>
    <property type="match status" value="1"/>
</dbReference>
<protein>
    <submittedName>
        <fullName evidence="4">Asparaginase</fullName>
    </submittedName>
</protein>
<comment type="caution">
    <text evidence="4">The sequence shown here is derived from an EMBL/GenBank/DDBJ whole genome shotgun (WGS) entry which is preliminary data.</text>
</comment>
<name>A0A9P5PXK5_9AGAR</name>
<evidence type="ECO:0000256" key="2">
    <source>
        <dbReference type="PIRSR" id="PIRSR600246-2"/>
    </source>
</evidence>
<reference evidence="4" key="1">
    <citation type="submission" date="2020-11" db="EMBL/GenBank/DDBJ databases">
        <authorList>
            <consortium name="DOE Joint Genome Institute"/>
            <person name="Ahrendt S."/>
            <person name="Riley R."/>
            <person name="Andreopoulos W."/>
            <person name="Labutti K."/>
            <person name="Pangilinan J."/>
            <person name="Ruiz-Duenas F.J."/>
            <person name="Barrasa J.M."/>
            <person name="Sanchez-Garcia M."/>
            <person name="Camarero S."/>
            <person name="Miyauchi S."/>
            <person name="Serrano A."/>
            <person name="Linde D."/>
            <person name="Babiker R."/>
            <person name="Drula E."/>
            <person name="Ayuso-Fernandez I."/>
            <person name="Pacheco R."/>
            <person name="Padilla G."/>
            <person name="Ferreira P."/>
            <person name="Barriuso J."/>
            <person name="Kellner H."/>
            <person name="Castanera R."/>
            <person name="Alfaro M."/>
            <person name="Ramirez L."/>
            <person name="Pisabarro A.G."/>
            <person name="Kuo A."/>
            <person name="Tritt A."/>
            <person name="Lipzen A."/>
            <person name="He G."/>
            <person name="Yan M."/>
            <person name="Ng V."/>
            <person name="Cullen D."/>
            <person name="Martin F."/>
            <person name="Rosso M.-N."/>
            <person name="Henrissat B."/>
            <person name="Hibbett D."/>
            <person name="Martinez A.T."/>
            <person name="Grigoriev I.V."/>
        </authorList>
    </citation>
    <scope>NUCLEOTIDE SEQUENCE</scope>
    <source>
        <strain evidence="4">AH 40177</strain>
    </source>
</reference>
<feature type="binding site" evidence="2">
    <location>
        <begin position="298"/>
        <end position="301"/>
    </location>
    <ligand>
        <name>substrate</name>
    </ligand>
</feature>
<organism evidence="4 5">
    <name type="scientific">Rhodocollybia butyracea</name>
    <dbReference type="NCBI Taxonomy" id="206335"/>
    <lineage>
        <taxon>Eukaryota</taxon>
        <taxon>Fungi</taxon>
        <taxon>Dikarya</taxon>
        <taxon>Basidiomycota</taxon>
        <taxon>Agaricomycotina</taxon>
        <taxon>Agaricomycetes</taxon>
        <taxon>Agaricomycetidae</taxon>
        <taxon>Agaricales</taxon>
        <taxon>Marasmiineae</taxon>
        <taxon>Omphalotaceae</taxon>
        <taxon>Rhodocollybia</taxon>
    </lineage>
</organism>
<dbReference type="Gene3D" id="3.60.20.30">
    <property type="entry name" value="(Glycosyl)asparaginase"/>
    <property type="match status" value="1"/>
</dbReference>
<dbReference type="SUPFAM" id="SSF56235">
    <property type="entry name" value="N-terminal nucleophile aminohydrolases (Ntn hydrolases)"/>
    <property type="match status" value="1"/>
</dbReference>
<accession>A0A9P5PXK5</accession>
<dbReference type="AlphaFoldDB" id="A0A9P5PXK5"/>
<evidence type="ECO:0000256" key="1">
    <source>
        <dbReference type="PIRSR" id="PIRSR600246-1"/>
    </source>
</evidence>
<dbReference type="InterPro" id="IPR029055">
    <property type="entry name" value="Ntn_hydrolases_N"/>
</dbReference>
<dbReference type="PANTHER" id="PTHR10188:SF43">
    <property type="entry name" value="ASPARAGINASE (EUROFUNG)"/>
    <property type="match status" value="1"/>
</dbReference>
<dbReference type="OrthoDB" id="2262349at2759"/>
<evidence type="ECO:0000256" key="3">
    <source>
        <dbReference type="PIRSR" id="PIRSR600246-3"/>
    </source>
</evidence>
<dbReference type="InterPro" id="IPR000246">
    <property type="entry name" value="Peptidase_T2"/>
</dbReference>
<dbReference type="GO" id="GO:0016787">
    <property type="term" value="F:hydrolase activity"/>
    <property type="evidence" value="ECO:0007669"/>
    <property type="project" value="InterPro"/>
</dbReference>
<dbReference type="EMBL" id="JADNRY010000035">
    <property type="protein sequence ID" value="KAF9071098.1"/>
    <property type="molecule type" value="Genomic_DNA"/>
</dbReference>
<sequence length="384" mass="41082">MAGSQSYTEKEEQQLLLPHASKSRSKYVLVIHGGAGTMSRKNSTEAQLKAYHNGLRAALLAGYEILKQGGEAIDASVAAVAALENNILFNAGKGAVYNAAGKNELEASIMLSKPPSSHPSIPPSRRGFGLTLLTHIRNPSKLVRELYLSPVVAPHPFLSGENAESIAKDLGTIDIVDPSYFFSEARWKEHRRGLGLPDTPYPPGTGSDTDQKFEDSLDMFPTGTVGAVALDIRGCICAVTSTGGRTNKLVGRIGDTPVMSAGYWAEEFKMKPTWWRKTWNTITGKGHDKNIAVGISGTGDGDYFIRQATASKIARRVQFLGEPIATAAKVAVEDLRRDGGVGGVIVLDSAGNVATPLNCEGMYRGVIHEDGVPKTAIFSDDVLE</sequence>
<gene>
    <name evidence="4" type="ORF">BDP27DRAFT_1419384</name>
</gene>
<proteinExistence type="predicted"/>
<feature type="active site" description="Nucleophile" evidence="1">
    <location>
        <position position="224"/>
    </location>
</feature>
<feature type="binding site" evidence="2">
    <location>
        <begin position="252"/>
        <end position="255"/>
    </location>
    <ligand>
        <name>substrate</name>
    </ligand>
</feature>